<feature type="transmembrane region" description="Helical" evidence="2">
    <location>
        <begin position="205"/>
        <end position="225"/>
    </location>
</feature>
<dbReference type="EMBL" id="MU001632">
    <property type="protein sequence ID" value="KAF2486847.1"/>
    <property type="molecule type" value="Genomic_DNA"/>
</dbReference>
<evidence type="ECO:0000313" key="5">
    <source>
        <dbReference type="Proteomes" id="UP000799767"/>
    </source>
</evidence>
<evidence type="ECO:0000313" key="4">
    <source>
        <dbReference type="EMBL" id="KAF2486847.1"/>
    </source>
</evidence>
<feature type="region of interest" description="Disordered" evidence="1">
    <location>
        <begin position="1"/>
        <end position="22"/>
    </location>
</feature>
<dbReference type="OrthoDB" id="4005299at2759"/>
<feature type="domain" description="Protein YTP1-like C-terminal" evidence="3">
    <location>
        <begin position="64"/>
        <end position="330"/>
    </location>
</feature>
<accession>A0A6A6Q607</accession>
<keyword evidence="2" id="KW-0472">Membrane</keyword>
<proteinExistence type="predicted"/>
<feature type="transmembrane region" description="Helical" evidence="2">
    <location>
        <begin position="133"/>
        <end position="151"/>
    </location>
</feature>
<dbReference type="InterPro" id="IPR018827">
    <property type="entry name" value="YTP1_C"/>
</dbReference>
<feature type="transmembrane region" description="Helical" evidence="2">
    <location>
        <begin position="96"/>
        <end position="121"/>
    </location>
</feature>
<feature type="transmembrane region" description="Helical" evidence="2">
    <location>
        <begin position="166"/>
        <end position="185"/>
    </location>
</feature>
<gene>
    <name evidence="4" type="ORF">BDY17DRAFT_246402</name>
</gene>
<dbReference type="PANTHER" id="PTHR31685">
    <property type="entry name" value="INTEGRAL MEMBRANE PROTEIN (AFU_ORTHOLOGUE AFUA_6G12730)-RELATED"/>
    <property type="match status" value="1"/>
</dbReference>
<dbReference type="Proteomes" id="UP000799767">
    <property type="component" value="Unassembled WGS sequence"/>
</dbReference>
<sequence>MQRIAEDSENSDDYAESDDTLLGTDDILPSAAKVRPETSRVCRWASQSIRLTRLVLDRLLLLLGFAACVSGFVVFSGNFRNLEVYGGLSHWIKGGVFFWCGLLAHGRWIGAFADFGWAWNIKPKGKATRTPSLEFFESFFIWLYGASNVFLEHLSNWGGEWSATDFEHISITLLFFGGGLLGMLVESDGVRRMLDNALRSPPRKVSLNPIPPLTIMLLGLMMSSHHQQTELGTKLHSQWGLLFCGAAIFRLITLISLHHKPPSHQPSRPMTELVVAFCLTTGGILFMMSGRDSIAGLASSKIMAMTAFTATAGLSAVILSWEVVVFAIKGWAQKREPQWIGPDKPFSK</sequence>
<reference evidence="4" key="1">
    <citation type="journal article" date="2020" name="Stud. Mycol.">
        <title>101 Dothideomycetes genomes: a test case for predicting lifestyles and emergence of pathogens.</title>
        <authorList>
            <person name="Haridas S."/>
            <person name="Albert R."/>
            <person name="Binder M."/>
            <person name="Bloem J."/>
            <person name="Labutti K."/>
            <person name="Salamov A."/>
            <person name="Andreopoulos B."/>
            <person name="Baker S."/>
            <person name="Barry K."/>
            <person name="Bills G."/>
            <person name="Bluhm B."/>
            <person name="Cannon C."/>
            <person name="Castanera R."/>
            <person name="Culley D."/>
            <person name="Daum C."/>
            <person name="Ezra D."/>
            <person name="Gonzalez J."/>
            <person name="Henrissat B."/>
            <person name="Kuo A."/>
            <person name="Liang C."/>
            <person name="Lipzen A."/>
            <person name="Lutzoni F."/>
            <person name="Magnuson J."/>
            <person name="Mondo S."/>
            <person name="Nolan M."/>
            <person name="Ohm R."/>
            <person name="Pangilinan J."/>
            <person name="Park H.-J."/>
            <person name="Ramirez L."/>
            <person name="Alfaro M."/>
            <person name="Sun H."/>
            <person name="Tritt A."/>
            <person name="Yoshinaga Y."/>
            <person name="Zwiers L.-H."/>
            <person name="Turgeon B."/>
            <person name="Goodwin S."/>
            <person name="Spatafora J."/>
            <person name="Crous P."/>
            <person name="Grigoriev I."/>
        </authorList>
    </citation>
    <scope>NUCLEOTIDE SEQUENCE</scope>
    <source>
        <strain evidence="4">CBS 113389</strain>
    </source>
</reference>
<feature type="transmembrane region" description="Helical" evidence="2">
    <location>
        <begin position="270"/>
        <end position="290"/>
    </location>
</feature>
<feature type="transmembrane region" description="Helical" evidence="2">
    <location>
        <begin position="59"/>
        <end position="76"/>
    </location>
</feature>
<evidence type="ECO:0000256" key="2">
    <source>
        <dbReference type="SAM" id="Phobius"/>
    </source>
</evidence>
<feature type="transmembrane region" description="Helical" evidence="2">
    <location>
        <begin position="302"/>
        <end position="328"/>
    </location>
</feature>
<evidence type="ECO:0000259" key="3">
    <source>
        <dbReference type="Pfam" id="PF10355"/>
    </source>
</evidence>
<keyword evidence="5" id="KW-1185">Reference proteome</keyword>
<dbReference type="PANTHER" id="PTHR31685:SF3">
    <property type="entry name" value="INTEGRAL MEMBRANE PROTEIN (AFU_ORTHOLOGUE AFUA_6G12730)"/>
    <property type="match status" value="1"/>
</dbReference>
<evidence type="ECO:0000256" key="1">
    <source>
        <dbReference type="SAM" id="MobiDB-lite"/>
    </source>
</evidence>
<keyword evidence="2" id="KW-1133">Transmembrane helix</keyword>
<name>A0A6A6Q607_9PEZI</name>
<dbReference type="GeneID" id="54471724"/>
<feature type="compositionally biased region" description="Acidic residues" evidence="1">
    <location>
        <begin position="7"/>
        <end position="19"/>
    </location>
</feature>
<protein>
    <recommendedName>
        <fullName evidence="3">Protein YTP1-like C-terminal domain-containing protein</fullName>
    </recommendedName>
</protein>
<dbReference type="AlphaFoldDB" id="A0A6A6Q607"/>
<dbReference type="Pfam" id="PF10355">
    <property type="entry name" value="Ytp1"/>
    <property type="match status" value="1"/>
</dbReference>
<keyword evidence="2" id="KW-0812">Transmembrane</keyword>
<organism evidence="4 5">
    <name type="scientific">Neohortaea acidophila</name>
    <dbReference type="NCBI Taxonomy" id="245834"/>
    <lineage>
        <taxon>Eukaryota</taxon>
        <taxon>Fungi</taxon>
        <taxon>Dikarya</taxon>
        <taxon>Ascomycota</taxon>
        <taxon>Pezizomycotina</taxon>
        <taxon>Dothideomycetes</taxon>
        <taxon>Dothideomycetidae</taxon>
        <taxon>Mycosphaerellales</taxon>
        <taxon>Teratosphaeriaceae</taxon>
        <taxon>Neohortaea</taxon>
    </lineage>
</organism>
<feature type="transmembrane region" description="Helical" evidence="2">
    <location>
        <begin position="237"/>
        <end position="258"/>
    </location>
</feature>
<dbReference type="RefSeq" id="XP_033593416.1">
    <property type="nucleotide sequence ID" value="XM_033730722.1"/>
</dbReference>